<dbReference type="STRING" id="1531966.A0A0A1TL09"/>
<dbReference type="SUPFAM" id="SSF51735">
    <property type="entry name" value="NAD(P)-binding Rossmann-fold domains"/>
    <property type="match status" value="1"/>
</dbReference>
<comment type="function">
    <text evidence="9">Catalyzes the reduction of all-trans-retinal to all-trans-retinol in the presence of NADPH.</text>
</comment>
<dbReference type="AlphaFoldDB" id="A0A0A1TL09"/>
<protein>
    <recommendedName>
        <fullName evidence="10">Short-chain dehydrogenase/reductase 3</fullName>
    </recommendedName>
    <alternativeName>
        <fullName evidence="11">Retinal short-chain dehydrogenase/reductase 1</fullName>
    </alternativeName>
</protein>
<dbReference type="PRINTS" id="PR00080">
    <property type="entry name" value="SDRFAMILY"/>
</dbReference>
<keyword evidence="6" id="KW-0560">Oxidoreductase</keyword>
<dbReference type="GO" id="GO:0016020">
    <property type="term" value="C:membrane"/>
    <property type="evidence" value="ECO:0007669"/>
    <property type="project" value="UniProtKB-SubCell"/>
</dbReference>
<accession>A0A0A1TL09</accession>
<keyword evidence="7" id="KW-0443">Lipid metabolism</keyword>
<proteinExistence type="inferred from homology"/>
<dbReference type="OrthoDB" id="10253736at2759"/>
<evidence type="ECO:0000256" key="9">
    <source>
        <dbReference type="ARBA" id="ARBA00059620"/>
    </source>
</evidence>
<evidence type="ECO:0000256" key="12">
    <source>
        <dbReference type="RuleBase" id="RU000363"/>
    </source>
</evidence>
<comment type="subcellular location">
    <subcellularLocation>
        <location evidence="1">Membrane</location>
        <topology evidence="1">Multi-pass membrane protein</topology>
    </subcellularLocation>
</comment>
<evidence type="ECO:0000256" key="6">
    <source>
        <dbReference type="ARBA" id="ARBA00023002"/>
    </source>
</evidence>
<evidence type="ECO:0000256" key="5">
    <source>
        <dbReference type="ARBA" id="ARBA00022989"/>
    </source>
</evidence>
<sequence length="357" mass="38374">MPSIARHIVGGNEPSLVSRIALNPIFTGAVVILLRGVPEHVRNNLLARLSISAKHDLSLPTTLATALFAFSVARWFNAKLSDVSANAGRWSTPKGWHWPKEIALVTGGCSGIGQCIVANLVAKGVRVAILDVQELPAPFQKNPKIRLYKCDITDSEAVAAAASQVRSDLGHPTILINNAGITKSHGILDAPQGEVDKIFAVNTISHWITAKEFVPNMVKTNHGHIVTIASVASFVALPKFAEYSATKAAALSFHESLTVELKHIYNAPNVMTTVIHPNFVSTPLISNIEDGLTKQGVPLLTPEFVATKVTNQIFSKRAGQVIIPQGSTAVSGIRAWPVWLQNTLRDFIGKRHAALTA</sequence>
<dbReference type="Pfam" id="PF00106">
    <property type="entry name" value="adh_short"/>
    <property type="match status" value="1"/>
</dbReference>
<dbReference type="Proteomes" id="UP000039046">
    <property type="component" value="Unassembled WGS sequence"/>
</dbReference>
<dbReference type="EMBL" id="CDHN01000004">
    <property type="protein sequence ID" value="CEJ91545.1"/>
    <property type="molecule type" value="Genomic_DNA"/>
</dbReference>
<evidence type="ECO:0000256" key="3">
    <source>
        <dbReference type="ARBA" id="ARBA00022692"/>
    </source>
</evidence>
<organism evidence="13 14">
    <name type="scientific">[Torrubiella] hemipterigena</name>
    <dbReference type="NCBI Taxonomy" id="1531966"/>
    <lineage>
        <taxon>Eukaryota</taxon>
        <taxon>Fungi</taxon>
        <taxon>Dikarya</taxon>
        <taxon>Ascomycota</taxon>
        <taxon>Pezizomycotina</taxon>
        <taxon>Sordariomycetes</taxon>
        <taxon>Hypocreomycetidae</taxon>
        <taxon>Hypocreales</taxon>
        <taxon>Clavicipitaceae</taxon>
        <taxon>Clavicipitaceae incertae sedis</taxon>
        <taxon>'Torrubiella' clade</taxon>
    </lineage>
</organism>
<evidence type="ECO:0000256" key="7">
    <source>
        <dbReference type="ARBA" id="ARBA00023098"/>
    </source>
</evidence>
<dbReference type="PANTHER" id="PTHR24322:SF736">
    <property type="entry name" value="RETINOL DEHYDROGENASE 10"/>
    <property type="match status" value="1"/>
</dbReference>
<keyword evidence="5" id="KW-1133">Transmembrane helix</keyword>
<dbReference type="HOGENOM" id="CLU_010194_5_2_1"/>
<gene>
    <name evidence="13" type="ORF">VHEMI07247</name>
</gene>
<dbReference type="InterPro" id="IPR036291">
    <property type="entry name" value="NAD(P)-bd_dom_sf"/>
</dbReference>
<keyword evidence="8" id="KW-0472">Membrane</keyword>
<dbReference type="Gene3D" id="3.40.50.720">
    <property type="entry name" value="NAD(P)-binding Rossmann-like Domain"/>
    <property type="match status" value="1"/>
</dbReference>
<keyword evidence="4" id="KW-0521">NADP</keyword>
<evidence type="ECO:0000256" key="2">
    <source>
        <dbReference type="ARBA" id="ARBA00006484"/>
    </source>
</evidence>
<keyword evidence="14" id="KW-1185">Reference proteome</keyword>
<evidence type="ECO:0000256" key="1">
    <source>
        <dbReference type="ARBA" id="ARBA00004141"/>
    </source>
</evidence>
<evidence type="ECO:0000313" key="14">
    <source>
        <dbReference type="Proteomes" id="UP000039046"/>
    </source>
</evidence>
<evidence type="ECO:0000256" key="10">
    <source>
        <dbReference type="ARBA" id="ARBA00068717"/>
    </source>
</evidence>
<evidence type="ECO:0000256" key="4">
    <source>
        <dbReference type="ARBA" id="ARBA00022857"/>
    </source>
</evidence>
<dbReference type="PRINTS" id="PR00081">
    <property type="entry name" value="GDHRDH"/>
</dbReference>
<comment type="similarity">
    <text evidence="2 12">Belongs to the short-chain dehydrogenases/reductases (SDR) family.</text>
</comment>
<name>A0A0A1TL09_9HYPO</name>
<dbReference type="InterPro" id="IPR002347">
    <property type="entry name" value="SDR_fam"/>
</dbReference>
<keyword evidence="3" id="KW-0812">Transmembrane</keyword>
<evidence type="ECO:0000313" key="13">
    <source>
        <dbReference type="EMBL" id="CEJ91545.1"/>
    </source>
</evidence>
<reference evidence="13 14" key="1">
    <citation type="journal article" date="2015" name="Genome Announc.">
        <title>Draft Genome Sequence and Gene Annotation of the Entomopathogenic Fungus Verticillium hemipterigenum.</title>
        <authorList>
            <person name="Horn F."/>
            <person name="Habel A."/>
            <person name="Scharf D.H."/>
            <person name="Dworschak J."/>
            <person name="Brakhage A.A."/>
            <person name="Guthke R."/>
            <person name="Hertweck C."/>
            <person name="Linde J."/>
        </authorList>
    </citation>
    <scope>NUCLEOTIDE SEQUENCE [LARGE SCALE GENOMIC DNA]</scope>
</reference>
<evidence type="ECO:0000256" key="8">
    <source>
        <dbReference type="ARBA" id="ARBA00023136"/>
    </source>
</evidence>
<dbReference type="PANTHER" id="PTHR24322">
    <property type="entry name" value="PKSB"/>
    <property type="match status" value="1"/>
</dbReference>
<dbReference type="GO" id="GO:0052650">
    <property type="term" value="F:all-trans-retinol dehydrogenase (NADP+) activity"/>
    <property type="evidence" value="ECO:0007669"/>
    <property type="project" value="UniProtKB-ARBA"/>
</dbReference>
<evidence type="ECO:0000256" key="11">
    <source>
        <dbReference type="ARBA" id="ARBA00082544"/>
    </source>
</evidence>
<dbReference type="FunFam" id="3.40.50.720:FF:000131">
    <property type="entry name" value="Short-chain dehydrogenase/reductase 3"/>
    <property type="match status" value="1"/>
</dbReference>
<dbReference type="CDD" id="cd05339">
    <property type="entry name" value="17beta-HSDXI-like_SDR_c"/>
    <property type="match status" value="1"/>
</dbReference>